<keyword evidence="5" id="KW-0391">Immunity</keyword>
<keyword evidence="1" id="KW-1017">Isopeptide bond</keyword>
<name>A0A8C6T2T3_9GOBI</name>
<feature type="domain" description="Caspase recruitment" evidence="7">
    <location>
        <begin position="29"/>
        <end position="82"/>
    </location>
</feature>
<keyword evidence="3" id="KW-0399">Innate immunity</keyword>
<dbReference type="Pfam" id="PF16739">
    <property type="entry name" value="CARD_2"/>
    <property type="match status" value="1"/>
</dbReference>
<evidence type="ECO:0000256" key="3">
    <source>
        <dbReference type="ARBA" id="ARBA00022588"/>
    </source>
</evidence>
<accession>A0A8C6T2T3</accession>
<feature type="region of interest" description="Disordered" evidence="6">
    <location>
        <begin position="120"/>
        <end position="148"/>
    </location>
</feature>
<dbReference type="Gene3D" id="1.10.533.10">
    <property type="entry name" value="Death Domain, Fas"/>
    <property type="match status" value="1"/>
</dbReference>
<protein>
    <recommendedName>
        <fullName evidence="7">Caspase recruitment domain-containing protein</fullName>
    </recommendedName>
</protein>
<sequence>MSYASDKLYNGYLRTNMSFCFIHLIILFQEAIETKNDSSGKYEAMKLLLSLMKRRENWPEQFIAALEECEHRTMAHEIRGEYNKLKAINSKSLSPLTTTAPLQENTPKPVQAEPQTQAVVVPPVTPPPSPESARGSTSPSPPPEQEDIISHQEPEENLEPAMQAQDVPNETINIPEEVDENTEASVTMVDQPAPVLATAEYSLTTTTTMDSSIAPSVAAEVSPARSLSPMSNQDDLILTPEKPPVQETSPKEEKGPGVVVEIVKETQATPSPPANAENDSVSEEDICFSKPGVLMSVQPPDQNNTTMRPCSLYDAPFSGDSGRLEMSEVEKSAPSCQENGLEEEDVQENVGYIAEEPSILNLEVQQIDREPATATVISEIASITKVEHDRNPNQEVQTPIIQVNGEPAREINPVPPEPAPATNDNHLLNDPLADENPLTDRLNTRYILTAAGVGACALLVAWKYNH</sequence>
<evidence type="ECO:0000256" key="5">
    <source>
        <dbReference type="ARBA" id="ARBA00022859"/>
    </source>
</evidence>
<reference evidence="8" key="1">
    <citation type="submission" date="2025-08" db="UniProtKB">
        <authorList>
            <consortium name="Ensembl"/>
        </authorList>
    </citation>
    <scope>IDENTIFICATION</scope>
</reference>
<evidence type="ECO:0000256" key="1">
    <source>
        <dbReference type="ARBA" id="ARBA00022499"/>
    </source>
</evidence>
<dbReference type="GO" id="GO:0005737">
    <property type="term" value="C:cytoplasm"/>
    <property type="evidence" value="ECO:0007669"/>
    <property type="project" value="UniProtKB-ARBA"/>
</dbReference>
<evidence type="ECO:0000313" key="9">
    <source>
        <dbReference type="Proteomes" id="UP000694523"/>
    </source>
</evidence>
<reference evidence="8" key="2">
    <citation type="submission" date="2025-09" db="UniProtKB">
        <authorList>
            <consortium name="Ensembl"/>
        </authorList>
    </citation>
    <scope>IDENTIFICATION</scope>
</reference>
<dbReference type="Proteomes" id="UP000694523">
    <property type="component" value="Unplaced"/>
</dbReference>
<evidence type="ECO:0000256" key="2">
    <source>
        <dbReference type="ARBA" id="ARBA00022553"/>
    </source>
</evidence>
<dbReference type="InterPro" id="IPR011029">
    <property type="entry name" value="DEATH-like_dom_sf"/>
</dbReference>
<dbReference type="InterPro" id="IPR031964">
    <property type="entry name" value="CARD_dom"/>
</dbReference>
<evidence type="ECO:0000256" key="6">
    <source>
        <dbReference type="SAM" id="MobiDB-lite"/>
    </source>
</evidence>
<organism evidence="8 9">
    <name type="scientific">Neogobius melanostomus</name>
    <name type="common">round goby</name>
    <dbReference type="NCBI Taxonomy" id="47308"/>
    <lineage>
        <taxon>Eukaryota</taxon>
        <taxon>Metazoa</taxon>
        <taxon>Chordata</taxon>
        <taxon>Craniata</taxon>
        <taxon>Vertebrata</taxon>
        <taxon>Euteleostomi</taxon>
        <taxon>Actinopterygii</taxon>
        <taxon>Neopterygii</taxon>
        <taxon>Teleostei</taxon>
        <taxon>Neoteleostei</taxon>
        <taxon>Acanthomorphata</taxon>
        <taxon>Gobiaria</taxon>
        <taxon>Gobiiformes</taxon>
        <taxon>Gobioidei</taxon>
        <taxon>Gobiidae</taxon>
        <taxon>Benthophilinae</taxon>
        <taxon>Neogobiini</taxon>
        <taxon>Neogobius</taxon>
    </lineage>
</organism>
<keyword evidence="4" id="KW-0832">Ubl conjugation</keyword>
<keyword evidence="9" id="KW-1185">Reference proteome</keyword>
<evidence type="ECO:0000313" key="8">
    <source>
        <dbReference type="Ensembl" id="ENSNMLP00000014743.1"/>
    </source>
</evidence>
<evidence type="ECO:0000256" key="4">
    <source>
        <dbReference type="ARBA" id="ARBA00022843"/>
    </source>
</evidence>
<dbReference type="Ensembl" id="ENSNMLT00000016569.1">
    <property type="protein sequence ID" value="ENSNMLP00000014743.1"/>
    <property type="gene ID" value="ENSNMLG00000009811.1"/>
</dbReference>
<keyword evidence="2" id="KW-0597">Phosphoprotein</keyword>
<feature type="region of interest" description="Disordered" evidence="6">
    <location>
        <begin position="220"/>
        <end position="257"/>
    </location>
</feature>
<proteinExistence type="predicted"/>
<evidence type="ECO:0000259" key="7">
    <source>
        <dbReference type="Pfam" id="PF16739"/>
    </source>
</evidence>
<dbReference type="AlphaFoldDB" id="A0A8C6T2T3"/>
<dbReference type="GO" id="GO:0045087">
    <property type="term" value="P:innate immune response"/>
    <property type="evidence" value="ECO:0007669"/>
    <property type="project" value="UniProtKB-KW"/>
</dbReference>